<gene>
    <name evidence="7" type="ORF">G7K_1705-t1</name>
</gene>
<reference evidence="7 8" key="3">
    <citation type="journal article" date="2015" name="Genome Announc.">
        <title>Draft Genome Sequence of the Archiascomycetous Yeast Saitoella complicata.</title>
        <authorList>
            <person name="Yamauchi K."/>
            <person name="Kondo S."/>
            <person name="Hamamoto M."/>
            <person name="Takahashi Y."/>
            <person name="Ogura Y."/>
            <person name="Hayashi T."/>
            <person name="Nishida H."/>
        </authorList>
    </citation>
    <scope>NUCLEOTIDE SEQUENCE [LARGE SCALE GENOMIC DNA]</scope>
    <source>
        <strain evidence="7 8">NRRL Y-17804</strain>
    </source>
</reference>
<dbReference type="InterPro" id="IPR006906">
    <property type="entry name" value="Timeless_N"/>
</dbReference>
<dbReference type="PANTHER" id="PTHR22940:SF4">
    <property type="entry name" value="PROTEIN TIMELESS HOMOLOG"/>
    <property type="match status" value="1"/>
</dbReference>
<dbReference type="RefSeq" id="XP_019023667.1">
    <property type="nucleotide sequence ID" value="XM_019169571.1"/>
</dbReference>
<dbReference type="PANTHER" id="PTHR22940">
    <property type="entry name" value="TIMEOUT/TIMELESS-2"/>
    <property type="match status" value="1"/>
</dbReference>
<proteinExistence type="predicted"/>
<feature type="compositionally biased region" description="Acidic residues" evidence="5">
    <location>
        <begin position="884"/>
        <end position="900"/>
    </location>
</feature>
<dbReference type="AlphaFoldDB" id="A0A0E9NCD7"/>
<protein>
    <recommendedName>
        <fullName evidence="6">Timeless N-terminal domain-containing protein</fullName>
    </recommendedName>
</protein>
<evidence type="ECO:0000313" key="7">
    <source>
        <dbReference type="EMBL" id="GAO47499.1"/>
    </source>
</evidence>
<feature type="region of interest" description="Disordered" evidence="5">
    <location>
        <begin position="1026"/>
        <end position="1118"/>
    </location>
</feature>
<sequence length="1118" mass="125957">MAEDRENEDHDLKRLHAYVSSIVTALGGIDQADPQRRYILGDDALGCLKDLKKLLRQDESWTCARILTDTNVVNGDLCEILAAWTDEEVENKAKARYGLACVEPLTLLTWPLTLSSQSLRADQLENAPDIQLAQSSYKRTILSHPTHGVAVLRSIVRVALPAMAISRRERTPRDETVILLVLHLLRNLAQIDHGDSEGRSGLIMAFEKANVLDLLVALASGMGEEFEDQDVAVMECIYYLVQGVPAEVLFAADKEVTAKSSNALADLLKKEDVMKKTQKRRAPTRHNRFGTLVSVVTADNKRLTVASQDAVHGTTERGLKKLDTAKKWKKTAFRRIVDEDIDKPVTIMREARAVLRRFVEEILDSGFNPLFTSVRRAMEREKQRVLEVHRIHFPYLIAYFLEALRWRGTAAVEAAGGRDAPEVDYGLVAGVLDQLGLIMINKLMRESSDLRQWTGLHAAMDSFQQILLTIQNMAYSPSMEYQEIADNMQSNIFYEESTMDLVVHILKNYTNQSFGYMDTATGLASTMLKMLERYSKSKAHIYVRSWKKKQKKAQNTTTEAADDSEEENEVDYKKTYSERAFEFARFEGKFANEDCINTFKALLNEYAELKPDQIKRAVAFFHRIFVKRQQESLMFRLDLCELFNRIVEDKVALDEKDPARKELEQFVKYYTKKLTRKLAERPSLYVELLFTKIPKQLYYLDHGEELAPVVRAPRAPAELEVRPGFDHAKDISVLVAALLDEEKGEALDWCKSSLKSAASERQAWEAEAIMRRELEDAERGEELHASLPEAPIITLSVDEESQVKKLLFKDGKLHLLMGLIGCERLGMSGDVNAEWVIPSAVTSEALESDLTLLREYTDNPPTFDDGKTAKDFIRYKSKRVEQGNDSEESVEESDDPEAEGVDAMGFPLAEKEKAAKPKKKKLVSRKREHKELDDEELEERRVKKRKAEDEKIAAVKSALYVEDSDEDMDDAEFFAREAALREKTANAATAAIVHQQLQPNVKKSKAAADDAIERARATIAKALAKANAKEDLNSESDGESSRSSSSSSADEMDLDEDAASNISRSSPAKSPASVRTYARKPTATTLPVPDDSDDDEPTSTERAAKPKGRRVMMDSDDE</sequence>
<keyword evidence="8" id="KW-1185">Reference proteome</keyword>
<organism evidence="7 8">
    <name type="scientific">Saitoella complicata (strain BCRC 22490 / CBS 7301 / JCM 7358 / NBRC 10748 / NRRL Y-17804)</name>
    <dbReference type="NCBI Taxonomy" id="698492"/>
    <lineage>
        <taxon>Eukaryota</taxon>
        <taxon>Fungi</taxon>
        <taxon>Dikarya</taxon>
        <taxon>Ascomycota</taxon>
        <taxon>Taphrinomycotina</taxon>
        <taxon>Taphrinomycotina incertae sedis</taxon>
        <taxon>Saitoella</taxon>
    </lineage>
</organism>
<dbReference type="EMBL" id="BACD03000009">
    <property type="protein sequence ID" value="GAO47499.1"/>
    <property type="molecule type" value="Genomic_DNA"/>
</dbReference>
<feature type="domain" description="Timeless N-terminal" evidence="6">
    <location>
        <begin position="37"/>
        <end position="295"/>
    </location>
</feature>
<dbReference type="GO" id="GO:0031298">
    <property type="term" value="C:replication fork protection complex"/>
    <property type="evidence" value="ECO:0007669"/>
    <property type="project" value="TreeGrafter"/>
</dbReference>
<evidence type="ECO:0000313" key="8">
    <source>
        <dbReference type="Proteomes" id="UP000033140"/>
    </source>
</evidence>
<dbReference type="OMA" id="VNHHRHT"/>
<reference evidence="7 8" key="2">
    <citation type="journal article" date="2014" name="J. Gen. Appl. Microbiol.">
        <title>The early diverging ascomycetous budding yeast Saitoella complicata has three histone deacetylases belonging to the Clr6, Hos2, and Rpd3 lineages.</title>
        <authorList>
            <person name="Nishida H."/>
            <person name="Matsumoto T."/>
            <person name="Kondo S."/>
            <person name="Hamamoto M."/>
            <person name="Yoshikawa H."/>
        </authorList>
    </citation>
    <scope>NUCLEOTIDE SEQUENCE [LARGE SCALE GENOMIC DNA]</scope>
    <source>
        <strain evidence="7 8">NRRL Y-17804</strain>
    </source>
</reference>
<comment type="subcellular location">
    <subcellularLocation>
        <location evidence="1">Nucleus</location>
    </subcellularLocation>
</comment>
<evidence type="ECO:0000256" key="1">
    <source>
        <dbReference type="ARBA" id="ARBA00004123"/>
    </source>
</evidence>
<evidence type="ECO:0000256" key="3">
    <source>
        <dbReference type="ARBA" id="ARBA00023242"/>
    </source>
</evidence>
<feature type="compositionally biased region" description="Basic residues" evidence="5">
    <location>
        <begin position="916"/>
        <end position="928"/>
    </location>
</feature>
<dbReference type="GO" id="GO:0043111">
    <property type="term" value="P:replication fork arrest"/>
    <property type="evidence" value="ECO:0007669"/>
    <property type="project" value="TreeGrafter"/>
</dbReference>
<dbReference type="InterPro" id="IPR044998">
    <property type="entry name" value="Timeless"/>
</dbReference>
<feature type="region of interest" description="Disordered" evidence="5">
    <location>
        <begin position="878"/>
        <end position="949"/>
    </location>
</feature>
<dbReference type="GO" id="GO:0000076">
    <property type="term" value="P:DNA replication checkpoint signaling"/>
    <property type="evidence" value="ECO:0007669"/>
    <property type="project" value="TreeGrafter"/>
</dbReference>
<dbReference type="GO" id="GO:0006281">
    <property type="term" value="P:DNA repair"/>
    <property type="evidence" value="ECO:0007669"/>
    <property type="project" value="TreeGrafter"/>
</dbReference>
<dbReference type="Proteomes" id="UP000033140">
    <property type="component" value="Unassembled WGS sequence"/>
</dbReference>
<feature type="compositionally biased region" description="Basic and acidic residues" evidence="5">
    <location>
        <begin position="938"/>
        <end position="949"/>
    </location>
</feature>
<dbReference type="STRING" id="698492.A0A0E9NCD7"/>
<keyword evidence="4" id="KW-0131">Cell cycle</keyword>
<keyword evidence="3" id="KW-0539">Nucleus</keyword>
<dbReference type="OrthoDB" id="310853at2759"/>
<keyword evidence="2" id="KW-0236">DNA replication inhibitor</keyword>
<dbReference type="Pfam" id="PF04821">
    <property type="entry name" value="TIMELESS"/>
    <property type="match status" value="1"/>
</dbReference>
<evidence type="ECO:0000256" key="4">
    <source>
        <dbReference type="ARBA" id="ARBA00023306"/>
    </source>
</evidence>
<dbReference type="GO" id="GO:0003677">
    <property type="term" value="F:DNA binding"/>
    <property type="evidence" value="ECO:0007669"/>
    <property type="project" value="TreeGrafter"/>
</dbReference>
<name>A0A0E9NCD7_SAICN</name>
<evidence type="ECO:0000259" key="6">
    <source>
        <dbReference type="Pfam" id="PF04821"/>
    </source>
</evidence>
<comment type="caution">
    <text evidence="7">The sequence shown here is derived from an EMBL/GenBank/DDBJ whole genome shotgun (WGS) entry which is preliminary data.</text>
</comment>
<evidence type="ECO:0000256" key="5">
    <source>
        <dbReference type="SAM" id="MobiDB-lite"/>
    </source>
</evidence>
<reference evidence="7 8" key="1">
    <citation type="journal article" date="2011" name="J. Gen. Appl. Microbiol.">
        <title>Draft genome sequencing of the enigmatic yeast Saitoella complicata.</title>
        <authorList>
            <person name="Nishida H."/>
            <person name="Hamamoto M."/>
            <person name="Sugiyama J."/>
        </authorList>
    </citation>
    <scope>NUCLEOTIDE SEQUENCE [LARGE SCALE GENOMIC DNA]</scope>
    <source>
        <strain evidence="7 8">NRRL Y-17804</strain>
    </source>
</reference>
<accession>A0A0E9NCD7</accession>
<evidence type="ECO:0000256" key="2">
    <source>
        <dbReference type="ARBA" id="ARBA00022880"/>
    </source>
</evidence>